<feature type="region of interest" description="Disordered" evidence="4">
    <location>
        <begin position="1857"/>
        <end position="1891"/>
    </location>
</feature>
<feature type="compositionally biased region" description="Basic residues" evidence="4">
    <location>
        <begin position="1747"/>
        <end position="1761"/>
    </location>
</feature>
<dbReference type="OrthoDB" id="539213at2759"/>
<keyword evidence="2 3" id="KW-0040">ANK repeat</keyword>
<feature type="region of interest" description="Disordered" evidence="4">
    <location>
        <begin position="1654"/>
        <end position="1698"/>
    </location>
</feature>
<feature type="region of interest" description="Disordered" evidence="4">
    <location>
        <begin position="1945"/>
        <end position="1976"/>
    </location>
</feature>
<reference evidence="6" key="1">
    <citation type="submission" date="2011-02" db="EMBL/GenBank/DDBJ databases">
        <title>The Genome Sequence of Capsaspora owczarzaki ATCC 30864.</title>
        <authorList>
            <person name="Russ C."/>
            <person name="Cuomo C."/>
            <person name="Burger G."/>
            <person name="Gray M.W."/>
            <person name="Holland P.W.H."/>
            <person name="King N."/>
            <person name="Lang F.B.F."/>
            <person name="Roger A.J."/>
            <person name="Ruiz-Trillo I."/>
            <person name="Young S.K."/>
            <person name="Zeng Q."/>
            <person name="Gargeya S."/>
            <person name="Alvarado L."/>
            <person name="Berlin A."/>
            <person name="Chapman S.B."/>
            <person name="Chen Z."/>
            <person name="Freedman E."/>
            <person name="Gellesch M."/>
            <person name="Goldberg J."/>
            <person name="Griggs A."/>
            <person name="Gujja S."/>
            <person name="Heilman E."/>
            <person name="Heiman D."/>
            <person name="Howarth C."/>
            <person name="Mehta T."/>
            <person name="Neiman D."/>
            <person name="Pearson M."/>
            <person name="Roberts A."/>
            <person name="Saif S."/>
            <person name="Shea T."/>
            <person name="Shenoy N."/>
            <person name="Sisk P."/>
            <person name="Stolte C."/>
            <person name="Sykes S."/>
            <person name="White J."/>
            <person name="Yandava C."/>
            <person name="Haas B."/>
            <person name="Nusbaum C."/>
            <person name="Birren B."/>
        </authorList>
    </citation>
    <scope>NUCLEOTIDE SEQUENCE</scope>
    <source>
        <strain evidence="6">ATCC 30864</strain>
    </source>
</reference>
<dbReference type="PROSITE" id="PS50088">
    <property type="entry name" value="ANK_REPEAT"/>
    <property type="match status" value="6"/>
</dbReference>
<dbReference type="PANTHER" id="PTHR24198">
    <property type="entry name" value="ANKYRIN REPEAT AND PROTEIN KINASE DOMAIN-CONTAINING PROTEIN"/>
    <property type="match status" value="1"/>
</dbReference>
<dbReference type="SMART" id="SM00248">
    <property type="entry name" value="ANK"/>
    <property type="match status" value="14"/>
</dbReference>
<feature type="compositionally biased region" description="Low complexity" evidence="4">
    <location>
        <begin position="1007"/>
        <end position="1023"/>
    </location>
</feature>
<dbReference type="InterPro" id="IPR002110">
    <property type="entry name" value="Ankyrin_rpt"/>
</dbReference>
<feature type="repeat" description="ANK" evidence="3">
    <location>
        <begin position="363"/>
        <end position="395"/>
    </location>
</feature>
<feature type="repeat" description="ANK" evidence="3">
    <location>
        <begin position="465"/>
        <end position="497"/>
    </location>
</feature>
<evidence type="ECO:0000256" key="1">
    <source>
        <dbReference type="ARBA" id="ARBA00022737"/>
    </source>
</evidence>
<feature type="compositionally biased region" description="Basic and acidic residues" evidence="4">
    <location>
        <begin position="1762"/>
        <end position="1777"/>
    </location>
</feature>
<feature type="compositionally biased region" description="Acidic residues" evidence="4">
    <location>
        <begin position="1661"/>
        <end position="1698"/>
    </location>
</feature>
<dbReference type="Gene3D" id="1.25.40.20">
    <property type="entry name" value="Ankyrin repeat-containing domain"/>
    <property type="match status" value="4"/>
</dbReference>
<feature type="region of interest" description="Disordered" evidence="4">
    <location>
        <begin position="860"/>
        <end position="1087"/>
    </location>
</feature>
<dbReference type="eggNOG" id="KOG4177">
    <property type="taxonomic scope" value="Eukaryota"/>
</dbReference>
<dbReference type="SUPFAM" id="SSF48403">
    <property type="entry name" value="Ankyrin repeat"/>
    <property type="match status" value="3"/>
</dbReference>
<feature type="repeat" description="ANK" evidence="3">
    <location>
        <begin position="1422"/>
        <end position="1444"/>
    </location>
</feature>
<dbReference type="EMBL" id="KE346362">
    <property type="protein sequence ID" value="KJE91610.1"/>
    <property type="molecule type" value="Genomic_DNA"/>
</dbReference>
<feature type="compositionally biased region" description="Acidic residues" evidence="4">
    <location>
        <begin position="962"/>
        <end position="992"/>
    </location>
</feature>
<dbReference type="PANTHER" id="PTHR24198:SF165">
    <property type="entry name" value="ANKYRIN REPEAT-CONTAINING PROTEIN-RELATED"/>
    <property type="match status" value="1"/>
</dbReference>
<feature type="compositionally biased region" description="Low complexity" evidence="4">
    <location>
        <begin position="908"/>
        <end position="929"/>
    </location>
</feature>
<feature type="compositionally biased region" description="Low complexity" evidence="4">
    <location>
        <begin position="889"/>
        <end position="900"/>
    </location>
</feature>
<feature type="compositionally biased region" description="Low complexity" evidence="4">
    <location>
        <begin position="860"/>
        <end position="872"/>
    </location>
</feature>
<evidence type="ECO:0000256" key="2">
    <source>
        <dbReference type="ARBA" id="ARBA00023043"/>
    </source>
</evidence>
<feature type="compositionally biased region" description="Acidic residues" evidence="4">
    <location>
        <begin position="1859"/>
        <end position="1869"/>
    </location>
</feature>
<accession>A0A0D2WLV0</accession>
<dbReference type="Pfam" id="PF12796">
    <property type="entry name" value="Ank_2"/>
    <property type="match status" value="5"/>
</dbReference>
<feature type="repeat" description="ANK" evidence="3">
    <location>
        <begin position="1319"/>
        <end position="1353"/>
    </location>
</feature>
<organism evidence="5 6">
    <name type="scientific">Capsaspora owczarzaki (strain ATCC 30864)</name>
    <dbReference type="NCBI Taxonomy" id="595528"/>
    <lineage>
        <taxon>Eukaryota</taxon>
        <taxon>Filasterea</taxon>
        <taxon>Capsaspora</taxon>
    </lineage>
</organism>
<dbReference type="PROSITE" id="PS50297">
    <property type="entry name" value="ANK_REP_REGION"/>
    <property type="match status" value="5"/>
</dbReference>
<feature type="compositionally biased region" description="Acidic residues" evidence="4">
    <location>
        <begin position="98"/>
        <end position="128"/>
    </location>
</feature>
<proteinExistence type="predicted"/>
<dbReference type="Proteomes" id="UP000008743">
    <property type="component" value="Unassembled WGS sequence"/>
</dbReference>
<feature type="compositionally biased region" description="Polar residues" evidence="4">
    <location>
        <begin position="1048"/>
        <end position="1059"/>
    </location>
</feature>
<protein>
    <submittedName>
        <fullName evidence="5">Uncharacterized protein</fullName>
    </submittedName>
</protein>
<evidence type="ECO:0000313" key="6">
    <source>
        <dbReference type="Proteomes" id="UP000008743"/>
    </source>
</evidence>
<dbReference type="STRING" id="595528.A0A0D2WLV0"/>
<gene>
    <name evidence="5" type="ORF">CAOG_008630</name>
</gene>
<evidence type="ECO:0000256" key="4">
    <source>
        <dbReference type="SAM" id="MobiDB-lite"/>
    </source>
</evidence>
<dbReference type="InParanoid" id="A0A0D2WLV0"/>
<dbReference type="RefSeq" id="XP_011270230.1">
    <property type="nucleotide sequence ID" value="XM_011271928.1"/>
</dbReference>
<keyword evidence="6" id="KW-1185">Reference proteome</keyword>
<feature type="compositionally biased region" description="Acidic residues" evidence="4">
    <location>
        <begin position="1948"/>
        <end position="1969"/>
    </location>
</feature>
<feature type="repeat" description="ANK" evidence="3">
    <location>
        <begin position="1287"/>
        <end position="1318"/>
    </location>
</feature>
<keyword evidence="1" id="KW-0677">Repeat</keyword>
<dbReference type="InterPro" id="IPR036770">
    <property type="entry name" value="Ankyrin_rpt-contain_sf"/>
</dbReference>
<feature type="compositionally biased region" description="Polar residues" evidence="4">
    <location>
        <begin position="935"/>
        <end position="945"/>
    </location>
</feature>
<sequence>MVVGGLTDPRIAQQQNGLLAARASRAQLLAQQAERLDARRRAQVVALQLRAIIDAEMLSSSTISGGGGGGGGGGRRLRGAALDHRQENHDNARALVDEASEDNPATDDDDDDDDDNNNNSSETEEEFEEFQAIDGVFEGIAAELQSMGASADQVTTTSTTTTTTTVRSRIVHIDQNDDNPEQHAKHLPETETLVARALALRLLNFDLLETLTGLSVAFLPLHLFNPEAGPDAGSPAPGSSNSEHFCVNFGEPHAQKMVQLLPTADRKPALSPCCLVVWAMEDNFLHQATLVVSDLASRADYATLRPAPEFEGVRGFEVLATSRSAIAFALRFAVEQQHPQCLEVLMAFALMHDMQLVNYIYPSGDSLLHYASRQQSTSCIKVLLELGADFSTLNQVEGKTPLMLACQSFLATSGILYLEYCRRPRLAATNSAISDNDVSAIDEIKNADPDEAPAVVHPLDVTDRSGNTALHTAVLFGNVRMAELLLEAGARMTAKNANGDTPLLTGARNKSAAFVRLFIDANPHAALAEDAQGRNIVHLVISWCSAALVQLLHSALLDVDSAFALKVFSAISTVDQASALHYAVAANKYEIVSYLLETVGLKPDLCLESTPWFTPFALAVHQSRATIASLLLKHGANAEVRVQHSGGFWQLVIHTAALKNDVDMLRVLLARAPAACLGHTKTMPSLLCATAASTVGSAACAHLLENGAKHQINLRFTENGLTPLMYAARYGCAATVELLLQHGADLFVCAKSGATPLSIASERGNVSVFDVLARTIIANPRHVTRQVDVLVCRALRWHAMASCIIPMTAHFLGTSEPSDKAESDPQTIIPSSFGSYVFPQLNPDDHMDVELAQLQATSSSSALLAPHHSSSSMISKTERASATDLNHGKAPQHPKPAAAPTSNTPPRSKSTTTTTTSTTTSSSKATTASIRNAVAATNASEPAQSDSDEWASTDDSASDLQTDGDESDDDDDDDDDDGDWETDADGSSDEDAASASSSKARMPRQPARASLARTRTTRTTQATEPPLSRNQPKRAWPSSAAHRKFSKQGGSTPQVQQAGRDTRNQSASARIAPTATPTAASASTVKPSSSLLLAAPVSTLSQPVSSSYSMQELRLKPWPDMFMALLNHWHLCSDRVKQEIRRQFPSYASPSTPPPAPATAAAARPAIPTAFKPLVHSSLAINLPLQPEPLASIPRVSASWMGLVDVSGRTALHTAVARDQLELVAHMLRSETARLEAIVAATYGPLPDSFRGAKEVQRRFGHHPVFTLPDGRVRPIVDLGLNLGDGKGATPLHYAARVSVQMTELLLSFGAYIESRDSTGRTPLHSAMSWSGSKIEVMRHLISVGANPRTRANNGDTAAHDAAGIGKTEVLELLHSVSPRLLTMDGHLRCKPLMRAAASDKAALEFIMSKVKPSAVFWFDAQGNSPMHYAAKYGQVECVEHLMRTAPHLLFIQNLQGQLPENVVAHATNPAARNLPISMRLRGEIVAGTDVDAQMEALHEMVHKRIDAMMRLVRTKPHLLAEPAEREFRRFTTMTFMAAVGVARKAAVSFVEVDDATKRDATLLAVASQAAAAATAARDAHPTTKQLPRAWVVAEDMVEVEVEVEVEDETPLLMRLKKPTRSKRESVSGVAGNVVAWAFAVAVAVVGGVSVAKEGSASDSSDSDDDSPSNSDEQDGDDNNNDDDDDEEEEEEDDNDMPDTAEEIAKLMFEDWTDQFDGFTSDDDDDDDDDDANEDGDDEDDDPRMSARQRTRAAANRRMRRRAAEKERERKRQELRDKRAHHFAHLPARESPLAPDVPALFSISKIIAVMKNLTYSNQVYTTREAHQLAFHTGAMVDIPRVSLPYWPCARIILEHEPEFDLPEEPDSDEERPATMDPDFNDTSANAAARRMRATLERERAFSLLVRPRMHFRRWASPSDREADVARIAEEDAQRPSSQLLRAVRQLEDVSDDESSAEAEKNEDDDDDDDLGLHQDSRIHPLTHAELQDLRAVIMPMMSSLSAIATFMSTRALELRSSERMRELRRLALNEKLQEAALKRSRQRRRLAAFELVYDEL</sequence>
<feature type="compositionally biased region" description="Low complexity" evidence="4">
    <location>
        <begin position="1066"/>
        <end position="1087"/>
    </location>
</feature>
<name>A0A0D2WLV0_CAPO3</name>
<feature type="compositionally biased region" description="Acidic residues" evidence="4">
    <location>
        <begin position="1720"/>
        <end position="1742"/>
    </location>
</feature>
<evidence type="ECO:0000256" key="3">
    <source>
        <dbReference type="PROSITE-ProRule" id="PRU00023"/>
    </source>
</evidence>
<feature type="repeat" description="ANK" evidence="3">
    <location>
        <begin position="719"/>
        <end position="751"/>
    </location>
</feature>
<feature type="region of interest" description="Disordered" evidence="4">
    <location>
        <begin position="1715"/>
        <end position="1777"/>
    </location>
</feature>
<feature type="region of interest" description="Disordered" evidence="4">
    <location>
        <begin position="94"/>
        <end position="128"/>
    </location>
</feature>
<evidence type="ECO:0000313" key="5">
    <source>
        <dbReference type="EMBL" id="KJE91610.1"/>
    </source>
</evidence>